<dbReference type="EMBL" id="BQNB010014623">
    <property type="protein sequence ID" value="GJT30404.1"/>
    <property type="molecule type" value="Genomic_DNA"/>
</dbReference>
<evidence type="ECO:0000313" key="1">
    <source>
        <dbReference type="EMBL" id="GJT30404.1"/>
    </source>
</evidence>
<keyword evidence="2" id="KW-1185">Reference proteome</keyword>
<evidence type="ECO:0000313" key="2">
    <source>
        <dbReference type="Proteomes" id="UP001151760"/>
    </source>
</evidence>
<gene>
    <name evidence="1" type="ORF">Tco_0910679</name>
</gene>
<name>A0ABQ5CZV9_9ASTR</name>
<reference evidence="1" key="2">
    <citation type="submission" date="2022-01" db="EMBL/GenBank/DDBJ databases">
        <authorList>
            <person name="Yamashiro T."/>
            <person name="Shiraishi A."/>
            <person name="Satake H."/>
            <person name="Nakayama K."/>
        </authorList>
    </citation>
    <scope>NUCLEOTIDE SEQUENCE</scope>
</reference>
<protein>
    <submittedName>
        <fullName evidence="1">Uncharacterized protein</fullName>
    </submittedName>
</protein>
<organism evidence="1 2">
    <name type="scientific">Tanacetum coccineum</name>
    <dbReference type="NCBI Taxonomy" id="301880"/>
    <lineage>
        <taxon>Eukaryota</taxon>
        <taxon>Viridiplantae</taxon>
        <taxon>Streptophyta</taxon>
        <taxon>Embryophyta</taxon>
        <taxon>Tracheophyta</taxon>
        <taxon>Spermatophyta</taxon>
        <taxon>Magnoliopsida</taxon>
        <taxon>eudicotyledons</taxon>
        <taxon>Gunneridae</taxon>
        <taxon>Pentapetalae</taxon>
        <taxon>asterids</taxon>
        <taxon>campanulids</taxon>
        <taxon>Asterales</taxon>
        <taxon>Asteraceae</taxon>
        <taxon>Asteroideae</taxon>
        <taxon>Anthemideae</taxon>
        <taxon>Anthemidinae</taxon>
        <taxon>Tanacetum</taxon>
    </lineage>
</organism>
<proteinExistence type="predicted"/>
<sequence>MVRFMISQTTLPKSFWDYALESATHILDMALTKKNKVIIAWNAEFFENSLKTQEASGSLEDLELIQDDDMHPSENTSLHHDEDD</sequence>
<dbReference type="Proteomes" id="UP001151760">
    <property type="component" value="Unassembled WGS sequence"/>
</dbReference>
<accession>A0ABQ5CZV9</accession>
<comment type="caution">
    <text evidence="1">The sequence shown here is derived from an EMBL/GenBank/DDBJ whole genome shotgun (WGS) entry which is preliminary data.</text>
</comment>
<reference evidence="1" key="1">
    <citation type="journal article" date="2022" name="Int. J. Mol. Sci.">
        <title>Draft Genome of Tanacetum Coccineum: Genomic Comparison of Closely Related Tanacetum-Family Plants.</title>
        <authorList>
            <person name="Yamashiro T."/>
            <person name="Shiraishi A."/>
            <person name="Nakayama K."/>
            <person name="Satake H."/>
        </authorList>
    </citation>
    <scope>NUCLEOTIDE SEQUENCE</scope>
</reference>